<dbReference type="AlphaFoldDB" id="F0X168"/>
<name>F0X168_9STRA</name>
<dbReference type="EMBL" id="FR824591">
    <property type="protein sequence ID" value="CCA27525.1"/>
    <property type="molecule type" value="Genomic_DNA"/>
</dbReference>
<dbReference type="HOGENOM" id="CLU_2201954_0_0_1"/>
<protein>
    <submittedName>
        <fullName evidence="1">AlNc14C566G12161 protein</fullName>
    </submittedName>
</protein>
<proteinExistence type="predicted"/>
<accession>F0X168</accession>
<sequence>MYAICVFVSNVDDAHEIRTPDWRGVEIVYLKAAFPADCVFDSECDAENGFPSSLCRDLPSNGDLARFSGCPRKRVGSSVRLIHLERPLLQVVGFLVALADGNVHTQSA</sequence>
<reference evidence="1" key="2">
    <citation type="submission" date="2011-02" db="EMBL/GenBank/DDBJ databases">
        <authorList>
            <person name="MacLean D."/>
        </authorList>
    </citation>
    <scope>NUCLEOTIDE SEQUENCE</scope>
</reference>
<reference evidence="1" key="1">
    <citation type="journal article" date="2011" name="PLoS Biol.">
        <title>Gene gain and loss during evolution of obligate parasitism in the white rust pathogen of Arabidopsis thaliana.</title>
        <authorList>
            <person name="Kemen E."/>
            <person name="Gardiner A."/>
            <person name="Schultz-Larsen T."/>
            <person name="Kemen A.C."/>
            <person name="Balmuth A.L."/>
            <person name="Robert-Seilaniantz A."/>
            <person name="Bailey K."/>
            <person name="Holub E."/>
            <person name="Studholme D.J."/>
            <person name="Maclean D."/>
            <person name="Jones J.D."/>
        </authorList>
    </citation>
    <scope>NUCLEOTIDE SEQUENCE</scope>
</reference>
<organism evidence="1">
    <name type="scientific">Albugo laibachii Nc14</name>
    <dbReference type="NCBI Taxonomy" id="890382"/>
    <lineage>
        <taxon>Eukaryota</taxon>
        <taxon>Sar</taxon>
        <taxon>Stramenopiles</taxon>
        <taxon>Oomycota</taxon>
        <taxon>Peronosporomycetes</taxon>
        <taxon>Albuginales</taxon>
        <taxon>Albuginaceae</taxon>
        <taxon>Albugo</taxon>
    </lineage>
</organism>
<gene>
    <name evidence="1" type="primary">AlNc14C566G12161</name>
    <name evidence="1" type="ORF">ALNC14_136690</name>
</gene>
<evidence type="ECO:0000313" key="1">
    <source>
        <dbReference type="EMBL" id="CCA27525.1"/>
    </source>
</evidence>